<feature type="region of interest" description="Disordered" evidence="1">
    <location>
        <begin position="1"/>
        <end position="55"/>
    </location>
</feature>
<organism evidence="2 3">
    <name type="scientific">Grus japonensis</name>
    <name type="common">Japanese crane</name>
    <name type="synonym">Red-crowned crane</name>
    <dbReference type="NCBI Taxonomy" id="30415"/>
    <lineage>
        <taxon>Eukaryota</taxon>
        <taxon>Metazoa</taxon>
        <taxon>Chordata</taxon>
        <taxon>Craniata</taxon>
        <taxon>Vertebrata</taxon>
        <taxon>Euteleostomi</taxon>
        <taxon>Archelosauria</taxon>
        <taxon>Archosauria</taxon>
        <taxon>Dinosauria</taxon>
        <taxon>Saurischia</taxon>
        <taxon>Theropoda</taxon>
        <taxon>Coelurosauria</taxon>
        <taxon>Aves</taxon>
        <taxon>Neognathae</taxon>
        <taxon>Neoaves</taxon>
        <taxon>Gruiformes</taxon>
        <taxon>Gruidae</taxon>
        <taxon>Grus</taxon>
    </lineage>
</organism>
<dbReference type="AlphaFoldDB" id="A0ABC9WIC5"/>
<feature type="compositionally biased region" description="Basic and acidic residues" evidence="1">
    <location>
        <begin position="1"/>
        <end position="16"/>
    </location>
</feature>
<feature type="compositionally biased region" description="Basic and acidic residues" evidence="1">
    <location>
        <begin position="164"/>
        <end position="179"/>
    </location>
</feature>
<reference evidence="2 3" key="1">
    <citation type="submission" date="2024-06" db="EMBL/GenBank/DDBJ databases">
        <title>The draft genome of Grus japonensis, version 3.</title>
        <authorList>
            <person name="Nabeshima K."/>
            <person name="Suzuki S."/>
            <person name="Onuma M."/>
        </authorList>
    </citation>
    <scope>NUCLEOTIDE SEQUENCE [LARGE SCALE GENOMIC DNA]</scope>
    <source>
        <strain evidence="2 3">451A</strain>
    </source>
</reference>
<evidence type="ECO:0000313" key="2">
    <source>
        <dbReference type="EMBL" id="GAB0185011.1"/>
    </source>
</evidence>
<protein>
    <submittedName>
        <fullName evidence="2">Solute carrier family 22 member 13-like</fullName>
    </submittedName>
</protein>
<feature type="compositionally biased region" description="Basic and acidic residues" evidence="1">
    <location>
        <begin position="617"/>
        <end position="630"/>
    </location>
</feature>
<sequence length="1042" mass="113490">MAGAKSRSETERLEHRLGHHQVQQVAMVGRGPQSQDWHNRTKKKTETREKPTSFNAQCSLQLAKHRQELNGRSVLLGNKLRTSWSPSETALVAADEKAGKGACSWKKPALSLQTYQAAGTRESRMLLRGQERKSAVETAVKGSFLPGVTYTKEREQVCSWPKTGEQRDGEKIGDGDMPKGKRGGKVSQRVAAIQQDKAQLKRPASASSPLVLEPVKSLPHGSLVLHHTTRQSTKPTNWMYLGGTGGCILSAAELPVKENKVCGSLSTPNKGGTMPAMTDDKPELTIAIPGTAGDKHHLGERMNSPQSICVTGEPKTRNTTSIDLKCGAEGVDNPENEAEEAHCLSGVSRTPYVSSGSLEPVGLSVSPEITELVNEKSKANTNEFPGKQIPVTLGENMQPSSISCLPGIESKGAESEKTKEVKPISTSGFLEEPSPEHTSQDNKAENSRVSSPGLPDKTDDHSVSCLQETEPQGTCGPLITNPHVDILRHDIKSPGKDFPVSADTPLKGTCATWSSHDEVNYSKSKDSTEVLSGNTFHISEQPAKTLDSTKPYISLDKSGRHPVGEEKMDLKLPGESTVHTSRPGSQSKETRSSQVCREMLGKGFRLEKNPFTMLFGSEDKGSTPKKETATQRKPTKPQSTLVTLFGYSSKKHSQGEKPARSSEQTNIDDRPEKPQGLLSSSSQAKQKASKNDQLPQPGKMEVFPKHIQESSGGFSDCTEGKETDVLLLAPGTNISCDDKHERTELDIHDQRSQVWQPQDSCWPSLMPAQEKKEAAVISEGGTNPLHPPPELMPAADNSKNLIREGNHHDAHLLEMENLLSLDVQDTVTEDGIYFSPGNLEKLPRKAELQLDNMDFLEDSNLFFSGGQDFPSIASKNPNSDLQNSEAETPSCFDPNPSELCQEIPAETNAPLVLWDTSSLLLLAGQDEINIKDSLQQLDPQCQAPKAAEDTFGLGLSAEGSTNKHLSMQEDNFPPMYACHASENFNQGVFDPFNVDSTKMGQEAPAKMNSSRNTSEVEEDYESLSSVDLNVLNDGLLDQEFFI</sequence>
<keyword evidence="3" id="KW-1185">Reference proteome</keyword>
<dbReference type="Proteomes" id="UP001623348">
    <property type="component" value="Unassembled WGS sequence"/>
</dbReference>
<feature type="compositionally biased region" description="Basic and acidic residues" evidence="1">
    <location>
        <begin position="434"/>
        <end position="446"/>
    </location>
</feature>
<evidence type="ECO:0000313" key="3">
    <source>
        <dbReference type="Proteomes" id="UP001623348"/>
    </source>
</evidence>
<comment type="caution">
    <text evidence="2">The sequence shown here is derived from an EMBL/GenBank/DDBJ whole genome shotgun (WGS) entry which is preliminary data.</text>
</comment>
<gene>
    <name evidence="2" type="ORF">GRJ2_000966400</name>
</gene>
<feature type="compositionally biased region" description="Polar residues" evidence="1">
    <location>
        <begin position="529"/>
        <end position="538"/>
    </location>
</feature>
<proteinExistence type="predicted"/>
<feature type="region of interest" description="Disordered" evidence="1">
    <location>
        <begin position="995"/>
        <end position="1018"/>
    </location>
</feature>
<feature type="region of interest" description="Disordered" evidence="1">
    <location>
        <begin position="524"/>
        <end position="699"/>
    </location>
</feature>
<feature type="region of interest" description="Disordered" evidence="1">
    <location>
        <begin position="293"/>
        <end position="315"/>
    </location>
</feature>
<dbReference type="EMBL" id="BAAFJT010000002">
    <property type="protein sequence ID" value="GAB0185011.1"/>
    <property type="molecule type" value="Genomic_DNA"/>
</dbReference>
<accession>A0ABC9WIC5</accession>
<feature type="region of interest" description="Disordered" evidence="1">
    <location>
        <begin position="374"/>
        <end position="479"/>
    </location>
</feature>
<feature type="compositionally biased region" description="Basic and acidic residues" evidence="1">
    <location>
        <begin position="557"/>
        <end position="572"/>
    </location>
</feature>
<feature type="compositionally biased region" description="Polar residues" evidence="1">
    <location>
        <begin position="873"/>
        <end position="887"/>
    </location>
</feature>
<feature type="compositionally biased region" description="Basic and acidic residues" evidence="1">
    <location>
        <begin position="411"/>
        <end position="422"/>
    </location>
</feature>
<evidence type="ECO:0000256" key="1">
    <source>
        <dbReference type="SAM" id="MobiDB-lite"/>
    </source>
</evidence>
<name>A0ABC9WIC5_GRUJA</name>
<feature type="region of interest" description="Disordered" evidence="1">
    <location>
        <begin position="159"/>
        <end position="186"/>
    </location>
</feature>
<feature type="compositionally biased region" description="Polar residues" evidence="1">
    <location>
        <begin position="577"/>
        <end position="595"/>
    </location>
</feature>
<feature type="region of interest" description="Disordered" evidence="1">
    <location>
        <begin position="872"/>
        <end position="892"/>
    </location>
</feature>